<reference evidence="1 2" key="1">
    <citation type="submission" date="2020-08" db="EMBL/GenBank/DDBJ databases">
        <title>Genomic Encyclopedia of Type Strains, Phase IV (KMG-V): Genome sequencing to study the core and pangenomes of soil and plant-associated prokaryotes.</title>
        <authorList>
            <person name="Whitman W."/>
        </authorList>
    </citation>
    <scope>NUCLEOTIDE SEQUENCE [LARGE SCALE GENOMIC DNA]</scope>
    <source>
        <strain evidence="1 2">SEMIA 4060</strain>
    </source>
</reference>
<name>A0A7X0IS74_9HYPH</name>
<evidence type="ECO:0000313" key="1">
    <source>
        <dbReference type="EMBL" id="MBB6486198.1"/>
    </source>
</evidence>
<protein>
    <submittedName>
        <fullName evidence="1">Uncharacterized protein</fullName>
    </submittedName>
</protein>
<gene>
    <name evidence="1" type="ORF">GGD46_003493</name>
</gene>
<dbReference type="Proteomes" id="UP000565576">
    <property type="component" value="Unassembled WGS sequence"/>
</dbReference>
<dbReference type="EMBL" id="JACHBG010000007">
    <property type="protein sequence ID" value="MBB6486198.1"/>
    <property type="molecule type" value="Genomic_DNA"/>
</dbReference>
<accession>A0A7X0IS74</accession>
<evidence type="ECO:0000313" key="2">
    <source>
        <dbReference type="Proteomes" id="UP000565576"/>
    </source>
</evidence>
<proteinExistence type="predicted"/>
<dbReference type="AlphaFoldDB" id="A0A7X0IS74"/>
<organism evidence="1 2">
    <name type="scientific">Rhizobium lusitanum</name>
    <dbReference type="NCBI Taxonomy" id="293958"/>
    <lineage>
        <taxon>Bacteria</taxon>
        <taxon>Pseudomonadati</taxon>
        <taxon>Pseudomonadota</taxon>
        <taxon>Alphaproteobacteria</taxon>
        <taxon>Hyphomicrobiales</taxon>
        <taxon>Rhizobiaceae</taxon>
        <taxon>Rhizobium/Agrobacterium group</taxon>
        <taxon>Rhizobium</taxon>
    </lineage>
</organism>
<comment type="caution">
    <text evidence="1">The sequence shown here is derived from an EMBL/GenBank/DDBJ whole genome shotgun (WGS) entry which is preliminary data.</text>
</comment>
<sequence length="33" mass="3545">MLSAIADLADDHLLSMDANDNTSALIALLKRMT</sequence>